<comment type="subcellular location">
    <subcellularLocation>
        <location evidence="6">Cytoplasm</location>
    </subcellularLocation>
</comment>
<keyword evidence="4 5" id="KW-0418">Kinase</keyword>
<accession>A0A1F5B4Y6</accession>
<dbReference type="GO" id="GO:0005737">
    <property type="term" value="C:cytoplasm"/>
    <property type="evidence" value="ECO:0007669"/>
    <property type="project" value="UniProtKB-SubCell"/>
</dbReference>
<evidence type="ECO:0000313" key="8">
    <source>
        <dbReference type="Proteomes" id="UP000176431"/>
    </source>
</evidence>
<comment type="catalytic activity">
    <reaction evidence="6">
        <text>AMP + ATP = 2 ADP</text>
        <dbReference type="Rhea" id="RHEA:12973"/>
        <dbReference type="ChEBI" id="CHEBI:30616"/>
        <dbReference type="ChEBI" id="CHEBI:456215"/>
        <dbReference type="ChEBI" id="CHEBI:456216"/>
        <dbReference type="EC" id="2.7.4.3"/>
    </reaction>
</comment>
<organism evidence="7 8">
    <name type="scientific">Candidatus Azambacteria bacterium RIFCSPHIGHO2_01_FULL_40_24</name>
    <dbReference type="NCBI Taxonomy" id="1797301"/>
    <lineage>
        <taxon>Bacteria</taxon>
        <taxon>Candidatus Azamiibacteriota</taxon>
    </lineage>
</organism>
<proteinExistence type="inferred from homology"/>
<evidence type="ECO:0000256" key="3">
    <source>
        <dbReference type="ARBA" id="ARBA00022741"/>
    </source>
</evidence>
<comment type="subunit">
    <text evidence="6">Monomer.</text>
</comment>
<dbReference type="GO" id="GO:0004017">
    <property type="term" value="F:AMP kinase activity"/>
    <property type="evidence" value="ECO:0007669"/>
    <property type="project" value="UniProtKB-EC"/>
</dbReference>
<dbReference type="AlphaFoldDB" id="A0A1F5B4Y6"/>
<gene>
    <name evidence="7" type="ORF">A2819_00840</name>
</gene>
<dbReference type="EC" id="2.7.4.3" evidence="6"/>
<keyword evidence="3 6" id="KW-0547">Nucleotide-binding</keyword>
<evidence type="ECO:0000256" key="1">
    <source>
        <dbReference type="ARBA" id="ARBA00022679"/>
    </source>
</evidence>
<comment type="similarity">
    <text evidence="5">Belongs to the adenylate kinase family.</text>
</comment>
<dbReference type="Proteomes" id="UP000176431">
    <property type="component" value="Unassembled WGS sequence"/>
</dbReference>
<dbReference type="InterPro" id="IPR027417">
    <property type="entry name" value="P-loop_NTPase"/>
</dbReference>
<dbReference type="PANTHER" id="PTHR23359">
    <property type="entry name" value="NUCLEOTIDE KINASE"/>
    <property type="match status" value="1"/>
</dbReference>
<sequence>MVTCYRSGPIERDPAAAFHTKNKLDGFLRKNNFAIIGDTFEILKSCGRPQATYGPEMKKLRNQGRFSDYSKKELLLAHSLKAVRKADFVVSRPAPEASGGTTSETVVMWLKTIPKLVIIGPHSEGLLDNNSTFMIKMLSDNPSLIFNTERQVINFITEHIEIFKRGRSAIYDLIVKIRKFNPNINDRPKPFYSERLEGKTFIIQGRPGAGKDTQGRMLQDLCGFKFFGSGYELRQLSSRFPVLAESLSKGNLAPEVIIKFLFTQSLIKLEKFEPIVFSGTPKKLGEAQALMDMLELLNRKPLMIVIDISEELAKERILLRRSCDDCEISFCEEKLVERPVCPKCGDSLKIRAENTTQKAVDKIFDWYKTDVEEVIRYFENIGTVIHIDGNRCKEEIFNDILEILKR</sequence>
<keyword evidence="6" id="KW-0067">ATP-binding</keyword>
<keyword evidence="1 5" id="KW-0808">Transferase</keyword>
<dbReference type="EMBL" id="MEYK01000006">
    <property type="protein sequence ID" value="OGD25659.1"/>
    <property type="molecule type" value="Genomic_DNA"/>
</dbReference>
<comment type="caution">
    <text evidence="7">The sequence shown here is derived from an EMBL/GenBank/DDBJ whole genome shotgun (WGS) entry which is preliminary data.</text>
</comment>
<evidence type="ECO:0000256" key="4">
    <source>
        <dbReference type="ARBA" id="ARBA00022777"/>
    </source>
</evidence>
<dbReference type="GO" id="GO:0005524">
    <property type="term" value="F:ATP binding"/>
    <property type="evidence" value="ECO:0007669"/>
    <property type="project" value="UniProtKB-KW"/>
</dbReference>
<dbReference type="Pfam" id="PF00406">
    <property type="entry name" value="ADK"/>
    <property type="match status" value="1"/>
</dbReference>
<keyword evidence="2" id="KW-0545">Nucleotide biosynthesis</keyword>
<evidence type="ECO:0000313" key="7">
    <source>
        <dbReference type="EMBL" id="OGD25659.1"/>
    </source>
</evidence>
<name>A0A1F5B4Y6_9BACT</name>
<dbReference type="PRINTS" id="PR00094">
    <property type="entry name" value="ADENYLTKNASE"/>
</dbReference>
<protein>
    <recommendedName>
        <fullName evidence="6">Adenylate kinase</fullName>
        <ecNumber evidence="6">2.7.4.3</ecNumber>
    </recommendedName>
</protein>
<evidence type="ECO:0000256" key="5">
    <source>
        <dbReference type="RuleBase" id="RU003330"/>
    </source>
</evidence>
<dbReference type="InterPro" id="IPR000850">
    <property type="entry name" value="Adenylat/UMP-CMP_kin"/>
</dbReference>
<evidence type="ECO:0000256" key="2">
    <source>
        <dbReference type="ARBA" id="ARBA00022727"/>
    </source>
</evidence>
<dbReference type="Gene3D" id="3.40.50.300">
    <property type="entry name" value="P-loop containing nucleotide triphosphate hydrolases"/>
    <property type="match status" value="1"/>
</dbReference>
<reference evidence="7 8" key="1">
    <citation type="journal article" date="2016" name="Nat. Commun.">
        <title>Thousands of microbial genomes shed light on interconnected biogeochemical processes in an aquifer system.</title>
        <authorList>
            <person name="Anantharaman K."/>
            <person name="Brown C.T."/>
            <person name="Hug L.A."/>
            <person name="Sharon I."/>
            <person name="Castelle C.J."/>
            <person name="Probst A.J."/>
            <person name="Thomas B.C."/>
            <person name="Singh A."/>
            <person name="Wilkins M.J."/>
            <person name="Karaoz U."/>
            <person name="Brodie E.L."/>
            <person name="Williams K.H."/>
            <person name="Hubbard S.S."/>
            <person name="Banfield J.F."/>
        </authorList>
    </citation>
    <scope>NUCLEOTIDE SEQUENCE [LARGE SCALE GENOMIC DNA]</scope>
</reference>
<evidence type="ECO:0000256" key="6">
    <source>
        <dbReference type="RuleBase" id="RU003331"/>
    </source>
</evidence>
<dbReference type="SUPFAM" id="SSF52540">
    <property type="entry name" value="P-loop containing nucleoside triphosphate hydrolases"/>
    <property type="match status" value="1"/>
</dbReference>